<dbReference type="GO" id="GO:0003676">
    <property type="term" value="F:nucleic acid binding"/>
    <property type="evidence" value="ECO:0007669"/>
    <property type="project" value="InterPro"/>
</dbReference>
<evidence type="ECO:0000256" key="4">
    <source>
        <dbReference type="SAM" id="MobiDB-lite"/>
    </source>
</evidence>
<evidence type="ECO:0000256" key="3">
    <source>
        <dbReference type="SAM" id="Coils"/>
    </source>
</evidence>
<dbReference type="GO" id="GO:0006421">
    <property type="term" value="P:asparaginyl-tRNA aminoacylation"/>
    <property type="evidence" value="ECO:0007669"/>
    <property type="project" value="TreeGrafter"/>
</dbReference>
<dbReference type="OrthoDB" id="1931232at2759"/>
<dbReference type="RefSeq" id="XP_013905464.1">
    <property type="nucleotide sequence ID" value="XM_014050010.1"/>
</dbReference>
<name>A0A0D2MV79_9CHLO</name>
<dbReference type="Gene3D" id="3.30.930.10">
    <property type="entry name" value="Bira Bifunctional Protein, Domain 2"/>
    <property type="match status" value="1"/>
</dbReference>
<evidence type="ECO:0000313" key="6">
    <source>
        <dbReference type="EMBL" id="KIZ06445.1"/>
    </source>
</evidence>
<dbReference type="GO" id="GO:0004816">
    <property type="term" value="F:asparagine-tRNA ligase activity"/>
    <property type="evidence" value="ECO:0007669"/>
    <property type="project" value="UniProtKB-EC"/>
</dbReference>
<reference evidence="6 7" key="1">
    <citation type="journal article" date="2013" name="BMC Genomics">
        <title>Reconstruction of the lipid metabolism for the microalga Monoraphidium neglectum from its genome sequence reveals characteristics suitable for biofuel production.</title>
        <authorList>
            <person name="Bogen C."/>
            <person name="Al-Dilaimi A."/>
            <person name="Albersmeier A."/>
            <person name="Wichmann J."/>
            <person name="Grundmann M."/>
            <person name="Rupp O."/>
            <person name="Lauersen K.J."/>
            <person name="Blifernez-Klassen O."/>
            <person name="Kalinowski J."/>
            <person name="Goesmann A."/>
            <person name="Mussgnug J.H."/>
            <person name="Kruse O."/>
        </authorList>
    </citation>
    <scope>NUCLEOTIDE SEQUENCE [LARGE SCALE GENOMIC DNA]</scope>
    <source>
        <strain evidence="6 7">SAG 48.87</strain>
    </source>
</reference>
<dbReference type="InterPro" id="IPR004365">
    <property type="entry name" value="NA-bd_OB_tRNA"/>
</dbReference>
<dbReference type="CDD" id="cd04318">
    <property type="entry name" value="EcAsnRS_like_N"/>
    <property type="match status" value="1"/>
</dbReference>
<keyword evidence="7" id="KW-1185">Reference proteome</keyword>
<keyword evidence="6" id="KW-0436">Ligase</keyword>
<evidence type="ECO:0000313" key="7">
    <source>
        <dbReference type="Proteomes" id="UP000054498"/>
    </source>
</evidence>
<organism evidence="6 7">
    <name type="scientific">Monoraphidium neglectum</name>
    <dbReference type="NCBI Taxonomy" id="145388"/>
    <lineage>
        <taxon>Eukaryota</taxon>
        <taxon>Viridiplantae</taxon>
        <taxon>Chlorophyta</taxon>
        <taxon>core chlorophytes</taxon>
        <taxon>Chlorophyceae</taxon>
        <taxon>CS clade</taxon>
        <taxon>Sphaeropleales</taxon>
        <taxon>Selenastraceae</taxon>
        <taxon>Monoraphidium</taxon>
    </lineage>
</organism>
<dbReference type="GO" id="GO:0005739">
    <property type="term" value="C:mitochondrion"/>
    <property type="evidence" value="ECO:0007669"/>
    <property type="project" value="TreeGrafter"/>
</dbReference>
<dbReference type="Gene3D" id="2.40.50.140">
    <property type="entry name" value="Nucleic acid-binding proteins"/>
    <property type="match status" value="1"/>
</dbReference>
<proteinExistence type="predicted"/>
<keyword evidence="2 6" id="KW-0030">Aminoacyl-tRNA synthetase</keyword>
<feature type="domain" description="OB" evidence="5">
    <location>
        <begin position="92"/>
        <end position="171"/>
    </location>
</feature>
<evidence type="ECO:0000259" key="5">
    <source>
        <dbReference type="Pfam" id="PF01336"/>
    </source>
</evidence>
<dbReference type="EMBL" id="KK100371">
    <property type="protein sequence ID" value="KIZ06445.1"/>
    <property type="molecule type" value="Genomic_DNA"/>
</dbReference>
<dbReference type="KEGG" id="mng:MNEG_1505"/>
<feature type="coiled-coil region" evidence="3">
    <location>
        <begin position="301"/>
        <end position="328"/>
    </location>
</feature>
<dbReference type="PANTHER" id="PTHR22594:SF34">
    <property type="entry name" value="ASPARAGINE--TRNA LIGASE, MITOCHONDRIAL-RELATED"/>
    <property type="match status" value="1"/>
</dbReference>
<feature type="region of interest" description="Disordered" evidence="4">
    <location>
        <begin position="259"/>
        <end position="287"/>
    </location>
</feature>
<evidence type="ECO:0000256" key="2">
    <source>
        <dbReference type="ARBA" id="ARBA00023146"/>
    </source>
</evidence>
<protein>
    <submittedName>
        <fullName evidence="6">Asparaginyl-tRNA synthetase</fullName>
        <ecNumber evidence="6">6.1.1.22</ecNumber>
    </submittedName>
</protein>
<gene>
    <name evidence="6" type="ORF">MNEG_1505</name>
</gene>
<dbReference type="STRING" id="145388.A0A0D2MV79"/>
<keyword evidence="1" id="KW-0648">Protein biosynthesis</keyword>
<dbReference type="InterPro" id="IPR045864">
    <property type="entry name" value="aa-tRNA-synth_II/BPL/LPL"/>
</dbReference>
<evidence type="ECO:0000256" key="1">
    <source>
        <dbReference type="ARBA" id="ARBA00022917"/>
    </source>
</evidence>
<keyword evidence="3" id="KW-0175">Coiled coil</keyword>
<dbReference type="InterPro" id="IPR012340">
    <property type="entry name" value="NA-bd_OB-fold"/>
</dbReference>
<sequence>MRMHTSQPALRRAAGCSFAGSAPAARPPHSAAAARRLATVSRAALDVAEAPATTAAGATTAARERREFKPRVSVRELLRTGEGAPAAVGDAVEVKGWVRTVRNQKQFAFMQVNDGSNLSGIQAVLEPTTPGFDLVASGAITTGASVRVTGVLAASVGAKQAVEIKATAVELVGGCDAEAYPLQKKRHTLEFLRSIAHLRPRTNTLGAVARVRSALAHATHDFFGGAGFQLVHTPILSASDCEGAGEMFQVTTLLSHLEQPAGANGGGAPKPEELDAARHQVSQQGLAVKQAKEGAKAAAGDAAAKQRAEEAVRQLLALKEKLAAMEAAASSGQLPRTQGGGVDYGRDFFGEKTFLTVSGQLNGEMYACAMGDIYTFGPTFRRV</sequence>
<dbReference type="EC" id="6.1.1.22" evidence="6"/>
<dbReference type="AlphaFoldDB" id="A0A0D2MV79"/>
<dbReference type="Proteomes" id="UP000054498">
    <property type="component" value="Unassembled WGS sequence"/>
</dbReference>
<dbReference type="SUPFAM" id="SSF55681">
    <property type="entry name" value="Class II aaRS and biotin synthetases"/>
    <property type="match status" value="1"/>
</dbReference>
<dbReference type="GeneID" id="25732672"/>
<dbReference type="SUPFAM" id="SSF50249">
    <property type="entry name" value="Nucleic acid-binding proteins"/>
    <property type="match status" value="1"/>
</dbReference>
<dbReference type="Pfam" id="PF01336">
    <property type="entry name" value="tRNA_anti-codon"/>
    <property type="match status" value="1"/>
</dbReference>
<dbReference type="PANTHER" id="PTHR22594">
    <property type="entry name" value="ASPARTYL/LYSYL-TRNA SYNTHETASE"/>
    <property type="match status" value="1"/>
</dbReference>
<dbReference type="GO" id="GO:0005524">
    <property type="term" value="F:ATP binding"/>
    <property type="evidence" value="ECO:0007669"/>
    <property type="project" value="UniProtKB-KW"/>
</dbReference>
<accession>A0A0D2MV79</accession>